<feature type="region of interest" description="Disordered" evidence="6">
    <location>
        <begin position="1"/>
        <end position="28"/>
    </location>
</feature>
<evidence type="ECO:0000256" key="7">
    <source>
        <dbReference type="SAM" id="Phobius"/>
    </source>
</evidence>
<dbReference type="EMBL" id="CP024443">
    <property type="protein sequence ID" value="ATR79355.1"/>
    <property type="molecule type" value="Genomic_DNA"/>
</dbReference>
<accession>A0A2D2LWE4</accession>
<reference evidence="10" key="1">
    <citation type="submission" date="2017-11" db="EMBL/GenBank/DDBJ databases">
        <title>Complete genome sequence of Moraxella osloensis NP7 isolated from human skin.</title>
        <authorList>
            <person name="Lee K."/>
            <person name="Lim J.Y."/>
            <person name="Hwang I."/>
        </authorList>
    </citation>
    <scope>NUCLEOTIDE SEQUENCE [LARGE SCALE GENOMIC DNA]</scope>
    <source>
        <strain evidence="10">NP7</strain>
    </source>
</reference>
<protein>
    <submittedName>
        <fullName evidence="9">RDD family protein</fullName>
    </submittedName>
</protein>
<evidence type="ECO:0000256" key="4">
    <source>
        <dbReference type="ARBA" id="ARBA00022989"/>
    </source>
</evidence>
<evidence type="ECO:0000259" key="8">
    <source>
        <dbReference type="Pfam" id="PF06271"/>
    </source>
</evidence>
<feature type="compositionally biased region" description="Low complexity" evidence="6">
    <location>
        <begin position="15"/>
        <end position="28"/>
    </location>
</feature>
<dbReference type="RefSeq" id="WP_100270527.1">
    <property type="nucleotide sequence ID" value="NZ_CP024443.1"/>
</dbReference>
<dbReference type="InterPro" id="IPR010432">
    <property type="entry name" value="RDD"/>
</dbReference>
<organism evidence="9 10">
    <name type="scientific">Faucicola osloensis</name>
    <name type="common">Moraxella osloensis</name>
    <dbReference type="NCBI Taxonomy" id="34062"/>
    <lineage>
        <taxon>Bacteria</taxon>
        <taxon>Pseudomonadati</taxon>
        <taxon>Pseudomonadota</taxon>
        <taxon>Gammaproteobacteria</taxon>
        <taxon>Moraxellales</taxon>
        <taxon>Moraxellaceae</taxon>
        <taxon>Faucicola</taxon>
    </lineage>
</organism>
<feature type="transmembrane region" description="Helical" evidence="7">
    <location>
        <begin position="43"/>
        <end position="64"/>
    </location>
</feature>
<dbReference type="AlphaFoldDB" id="A0A2D2LWE4"/>
<evidence type="ECO:0000256" key="2">
    <source>
        <dbReference type="ARBA" id="ARBA00022475"/>
    </source>
</evidence>
<keyword evidence="4 7" id="KW-1133">Transmembrane helix</keyword>
<feature type="transmembrane region" description="Helical" evidence="7">
    <location>
        <begin position="140"/>
        <end position="157"/>
    </location>
</feature>
<evidence type="ECO:0000313" key="9">
    <source>
        <dbReference type="EMBL" id="ATR79355.1"/>
    </source>
</evidence>
<evidence type="ECO:0000256" key="3">
    <source>
        <dbReference type="ARBA" id="ARBA00022692"/>
    </source>
</evidence>
<dbReference type="PANTHER" id="PTHR36115:SF10">
    <property type="entry name" value="RDD DOMAIN-CONTAINING PROTEIN"/>
    <property type="match status" value="1"/>
</dbReference>
<evidence type="ECO:0000313" key="10">
    <source>
        <dbReference type="Proteomes" id="UP000229340"/>
    </source>
</evidence>
<keyword evidence="3 7" id="KW-0812">Transmembrane</keyword>
<feature type="transmembrane region" description="Helical" evidence="7">
    <location>
        <begin position="84"/>
        <end position="106"/>
    </location>
</feature>
<feature type="domain" description="RDD" evidence="8">
    <location>
        <begin position="34"/>
        <end position="194"/>
    </location>
</feature>
<dbReference type="Proteomes" id="UP000229340">
    <property type="component" value="Chromosome"/>
</dbReference>
<sequence length="215" mass="24149">MPKTKTPMLKTAETSSQPQSLPSAPLPEQQPVMAKAATRLIAMLYDGMLILAMLFFVQMLLIVLGTKLLGLAGTDMKQAATLPLWYRNVVQIPAFVIILVGFYGVFWRKAGQTLGMQTWRLKTMNRDGSLLSWRQSMMRILAACLLPVVCGMIGYLIHQSVGALYFSMFIGLLFNYWFAWVNKQGLALHDLLSNTVTMKMPKINHEGLFAGFRKK</sequence>
<dbReference type="InterPro" id="IPR051791">
    <property type="entry name" value="Pra-immunoreactive"/>
</dbReference>
<dbReference type="Pfam" id="PF06271">
    <property type="entry name" value="RDD"/>
    <property type="match status" value="1"/>
</dbReference>
<comment type="subcellular location">
    <subcellularLocation>
        <location evidence="1">Cell membrane</location>
        <topology evidence="1">Multi-pass membrane protein</topology>
    </subcellularLocation>
</comment>
<dbReference type="STRING" id="34062.AXE82_05090"/>
<evidence type="ECO:0000256" key="6">
    <source>
        <dbReference type="SAM" id="MobiDB-lite"/>
    </source>
</evidence>
<evidence type="ECO:0000256" key="5">
    <source>
        <dbReference type="ARBA" id="ARBA00023136"/>
    </source>
</evidence>
<dbReference type="GO" id="GO:0005886">
    <property type="term" value="C:plasma membrane"/>
    <property type="evidence" value="ECO:0007669"/>
    <property type="project" value="UniProtKB-SubCell"/>
</dbReference>
<gene>
    <name evidence="9" type="ORF">NP7_08905</name>
</gene>
<proteinExistence type="predicted"/>
<dbReference type="PANTHER" id="PTHR36115">
    <property type="entry name" value="PROLINE-RICH ANTIGEN HOMOLOG-RELATED"/>
    <property type="match status" value="1"/>
</dbReference>
<name>A0A2D2LWE4_FAUOS</name>
<evidence type="ECO:0000256" key="1">
    <source>
        <dbReference type="ARBA" id="ARBA00004651"/>
    </source>
</evidence>
<keyword evidence="2" id="KW-1003">Cell membrane</keyword>
<keyword evidence="5 7" id="KW-0472">Membrane</keyword>
<feature type="transmembrane region" description="Helical" evidence="7">
    <location>
        <begin position="163"/>
        <end position="181"/>
    </location>
</feature>